<dbReference type="AlphaFoldDB" id="A0A4D9CTK5"/>
<evidence type="ECO:0000256" key="1">
    <source>
        <dbReference type="ARBA" id="ARBA00004141"/>
    </source>
</evidence>
<evidence type="ECO:0000256" key="5">
    <source>
        <dbReference type="ARBA" id="ARBA00023136"/>
    </source>
</evidence>
<reference evidence="8 9" key="1">
    <citation type="submission" date="2019-01" db="EMBL/GenBank/DDBJ databases">
        <title>Nuclear Genome Assembly of the Microalgal Biofuel strain Nannochloropsis salina CCMP1776.</title>
        <authorList>
            <person name="Hovde B."/>
        </authorList>
    </citation>
    <scope>NUCLEOTIDE SEQUENCE [LARGE SCALE GENOMIC DNA]</scope>
    <source>
        <strain evidence="8 9">CCMP1776</strain>
    </source>
</reference>
<dbReference type="GO" id="GO:0016192">
    <property type="term" value="P:vesicle-mediated transport"/>
    <property type="evidence" value="ECO:0007669"/>
    <property type="project" value="InterPro"/>
</dbReference>
<dbReference type="Proteomes" id="UP000355283">
    <property type="component" value="Unassembled WGS sequence"/>
</dbReference>
<evidence type="ECO:0000313" key="8">
    <source>
        <dbReference type="EMBL" id="TFJ80883.1"/>
    </source>
</evidence>
<comment type="similarity">
    <text evidence="2 6">Belongs to the YIP1 family.</text>
</comment>
<evidence type="ECO:0000313" key="9">
    <source>
        <dbReference type="Proteomes" id="UP000355283"/>
    </source>
</evidence>
<comment type="caution">
    <text evidence="8">The sequence shown here is derived from an EMBL/GenBank/DDBJ whole genome shotgun (WGS) entry which is preliminary data.</text>
</comment>
<feature type="domain" description="Yip1" evidence="7">
    <location>
        <begin position="83"/>
        <end position="244"/>
    </location>
</feature>
<accession>A0A4D9CTK5</accession>
<dbReference type="GO" id="GO:0031267">
    <property type="term" value="F:small GTPase binding"/>
    <property type="evidence" value="ECO:0007669"/>
    <property type="project" value="InterPro"/>
</dbReference>
<dbReference type="PANTHER" id="PTHR12822">
    <property type="entry name" value="PROTEIN YIPF"/>
    <property type="match status" value="1"/>
</dbReference>
<evidence type="ECO:0000256" key="4">
    <source>
        <dbReference type="ARBA" id="ARBA00022989"/>
    </source>
</evidence>
<keyword evidence="5 6" id="KW-0472">Membrane</keyword>
<feature type="transmembrane region" description="Helical" evidence="6">
    <location>
        <begin position="230"/>
        <end position="252"/>
    </location>
</feature>
<evidence type="ECO:0000256" key="2">
    <source>
        <dbReference type="ARBA" id="ARBA00010596"/>
    </source>
</evidence>
<dbReference type="EMBL" id="SDOX01000149">
    <property type="protein sequence ID" value="TFJ80883.1"/>
    <property type="molecule type" value="Genomic_DNA"/>
</dbReference>
<dbReference type="Pfam" id="PF04893">
    <property type="entry name" value="Yip1"/>
    <property type="match status" value="1"/>
</dbReference>
<dbReference type="InterPro" id="IPR039765">
    <property type="entry name" value="Yip5/YIPF1/YIPF2"/>
</dbReference>
<dbReference type="GO" id="GO:0000139">
    <property type="term" value="C:Golgi membrane"/>
    <property type="evidence" value="ECO:0007669"/>
    <property type="project" value="UniProtKB-SubCell"/>
</dbReference>
<evidence type="ECO:0000256" key="3">
    <source>
        <dbReference type="ARBA" id="ARBA00022692"/>
    </source>
</evidence>
<feature type="transmembrane region" description="Helical" evidence="6">
    <location>
        <begin position="173"/>
        <end position="193"/>
    </location>
</feature>
<keyword evidence="4 6" id="KW-1133">Transmembrane helix</keyword>
<feature type="transmembrane region" description="Helical" evidence="6">
    <location>
        <begin position="199"/>
        <end position="218"/>
    </location>
</feature>
<protein>
    <recommendedName>
        <fullName evidence="6">Protein YIPF</fullName>
    </recommendedName>
</protein>
<dbReference type="PANTHER" id="PTHR12822:SF2">
    <property type="entry name" value="PROTEIN YIPF"/>
    <property type="match status" value="1"/>
</dbReference>
<feature type="transmembrane region" description="Helical" evidence="6">
    <location>
        <begin position="136"/>
        <end position="161"/>
    </location>
</feature>
<organism evidence="8 9">
    <name type="scientific">Nannochloropsis salina CCMP1776</name>
    <dbReference type="NCBI Taxonomy" id="1027361"/>
    <lineage>
        <taxon>Eukaryota</taxon>
        <taxon>Sar</taxon>
        <taxon>Stramenopiles</taxon>
        <taxon>Ochrophyta</taxon>
        <taxon>Eustigmatophyceae</taxon>
        <taxon>Eustigmatales</taxon>
        <taxon>Monodopsidaceae</taxon>
        <taxon>Microchloropsis</taxon>
        <taxon>Microchloropsis salina</taxon>
    </lineage>
</organism>
<name>A0A4D9CTK5_9STRA</name>
<keyword evidence="3 6" id="KW-0812">Transmembrane</keyword>
<keyword evidence="9" id="KW-1185">Reference proteome</keyword>
<dbReference type="OrthoDB" id="10256463at2759"/>
<dbReference type="InterPro" id="IPR006977">
    <property type="entry name" value="Yip1_dom"/>
</dbReference>
<sequence>MASTNSGEGDFMAPSYTESASAALLRDAETGGGQMRSDATGAGEDVPAGGLCSCLSIRYYQPYFDVDTQHVVDRIKYALFPFKKESTFIQLLGPNPDAYGPFWVATSLIFVIAVVSNVSSYFQFVGTEGSAWTYDFAAVVTCATTIYGFAAIIPLLIWAALRYMQLPLPLIQTVAIYGYSLVAFVPCTLLNFIPAPAFPWLSEIAAAAASVVFLLKALGPVVMEKAPQHAMPFLASIGAVQLALALTIKLVFFKN</sequence>
<evidence type="ECO:0000256" key="6">
    <source>
        <dbReference type="RuleBase" id="RU361264"/>
    </source>
</evidence>
<feature type="transmembrane region" description="Helical" evidence="6">
    <location>
        <begin position="102"/>
        <end position="124"/>
    </location>
</feature>
<proteinExistence type="inferred from homology"/>
<evidence type="ECO:0000259" key="7">
    <source>
        <dbReference type="Pfam" id="PF04893"/>
    </source>
</evidence>
<gene>
    <name evidence="8" type="ORF">NSK_007774</name>
</gene>
<comment type="subcellular location">
    <subcellularLocation>
        <location evidence="6">Golgi apparatus membrane</location>
        <topology evidence="6">Multi-pass membrane protein</topology>
    </subcellularLocation>
    <subcellularLocation>
        <location evidence="1">Membrane</location>
        <topology evidence="1">Multi-pass membrane protein</topology>
    </subcellularLocation>
</comment>